<dbReference type="Gene3D" id="2.40.50.100">
    <property type="match status" value="1"/>
</dbReference>
<dbReference type="HAMAP" id="MF_00272">
    <property type="entry name" value="GcvH"/>
    <property type="match status" value="1"/>
</dbReference>
<comment type="similarity">
    <text evidence="1 3">Belongs to the GcvH family.</text>
</comment>
<dbReference type="Proteomes" id="UP000035760">
    <property type="component" value="Unassembled WGS sequence"/>
</dbReference>
<dbReference type="GO" id="GO:0005960">
    <property type="term" value="C:glycine cleavage complex"/>
    <property type="evidence" value="ECO:0007669"/>
    <property type="project" value="InterPro"/>
</dbReference>
<comment type="cofactor">
    <cofactor evidence="3">
        <name>(R)-lipoate</name>
        <dbReference type="ChEBI" id="CHEBI:83088"/>
    </cofactor>
    <text evidence="3">Binds 1 lipoyl cofactor covalently.</text>
</comment>
<feature type="domain" description="Lipoyl-binding" evidence="5">
    <location>
        <begin position="25"/>
        <end position="107"/>
    </location>
</feature>
<keyword evidence="7" id="KW-1185">Reference proteome</keyword>
<accession>W6MEB0</accession>
<comment type="caution">
    <text evidence="6">The sequence shown here is derived from an EMBL/GenBank/DDBJ whole genome shotgun (WGS) entry which is preliminary data.</text>
</comment>
<evidence type="ECO:0000313" key="6">
    <source>
        <dbReference type="EMBL" id="CDI04298.1"/>
    </source>
</evidence>
<dbReference type="OrthoDB" id="9796712at2"/>
<keyword evidence="2 3" id="KW-0450">Lipoyl</keyword>
<dbReference type="InterPro" id="IPR003016">
    <property type="entry name" value="2-oxoA_DH_lipoyl-BS"/>
</dbReference>
<dbReference type="InterPro" id="IPR000089">
    <property type="entry name" value="Biotin_lipoyl"/>
</dbReference>
<dbReference type="Pfam" id="PF01597">
    <property type="entry name" value="GCV_H"/>
    <property type="match status" value="1"/>
</dbReference>
<dbReference type="InterPro" id="IPR033753">
    <property type="entry name" value="GCV_H/Fam206"/>
</dbReference>
<dbReference type="RefSeq" id="WP_048676364.1">
    <property type="nucleotide sequence ID" value="NZ_CBTJ020000102.1"/>
</dbReference>
<feature type="modified residue" description="N6-lipoyllysine" evidence="3 4">
    <location>
        <position position="66"/>
    </location>
</feature>
<dbReference type="PROSITE" id="PS00189">
    <property type="entry name" value="LIPOYL"/>
    <property type="match status" value="1"/>
</dbReference>
<dbReference type="SUPFAM" id="SSF51230">
    <property type="entry name" value="Single hybrid motif"/>
    <property type="match status" value="1"/>
</dbReference>
<dbReference type="AlphaFoldDB" id="W6MEB0"/>
<dbReference type="GO" id="GO:0019464">
    <property type="term" value="P:glycine decarboxylation via glycine cleavage system"/>
    <property type="evidence" value="ECO:0007669"/>
    <property type="project" value="UniProtKB-UniRule"/>
</dbReference>
<reference evidence="6" key="1">
    <citation type="submission" date="2013-07" db="EMBL/GenBank/DDBJ databases">
        <authorList>
            <person name="McIlroy S."/>
        </authorList>
    </citation>
    <scope>NUCLEOTIDE SEQUENCE [LARGE SCALE GENOMIC DNA]</scope>
    <source>
        <strain evidence="6">Run_A_D11</strain>
    </source>
</reference>
<organism evidence="6 7">
    <name type="scientific">Candidatus Competibacter denitrificans Run_A_D11</name>
    <dbReference type="NCBI Taxonomy" id="1400863"/>
    <lineage>
        <taxon>Bacteria</taxon>
        <taxon>Pseudomonadati</taxon>
        <taxon>Pseudomonadota</taxon>
        <taxon>Gammaproteobacteria</taxon>
        <taxon>Candidatus Competibacteraceae</taxon>
        <taxon>Candidatus Competibacter</taxon>
    </lineage>
</organism>
<evidence type="ECO:0000256" key="2">
    <source>
        <dbReference type="ARBA" id="ARBA00022823"/>
    </source>
</evidence>
<dbReference type="NCBIfam" id="TIGR00527">
    <property type="entry name" value="gcvH"/>
    <property type="match status" value="1"/>
</dbReference>
<dbReference type="GO" id="GO:0009249">
    <property type="term" value="P:protein lipoylation"/>
    <property type="evidence" value="ECO:0007669"/>
    <property type="project" value="TreeGrafter"/>
</dbReference>
<evidence type="ECO:0000256" key="4">
    <source>
        <dbReference type="PIRSR" id="PIRSR617453-50"/>
    </source>
</evidence>
<dbReference type="STRING" id="1400863.BN873_90049"/>
<protein>
    <recommendedName>
        <fullName evidence="3">Glycine cleavage system H protein</fullName>
    </recommendedName>
</protein>
<dbReference type="NCBIfam" id="NF002270">
    <property type="entry name" value="PRK01202.1"/>
    <property type="match status" value="1"/>
</dbReference>
<gene>
    <name evidence="3 6" type="primary">gcvH</name>
    <name evidence="6" type="ORF">BN873_90049</name>
</gene>
<comment type="subunit">
    <text evidence="3">The glycine cleavage system is composed of four proteins: P, T, L and H.</text>
</comment>
<comment type="function">
    <text evidence="3">The glycine cleavage system catalyzes the degradation of glycine. The H protein shuttles the methylamine group of glycine from the P protein to the T protein.</text>
</comment>
<sequence>MSSIIPIDLRYTESHEWARADDHGTILVGITDHAQHLLGDLVFVEIPEVGRAVAATEACAVVESVKAASDIYSPLDGVIIEVNEMLADNPELINEDPYGEGWIFRLKTSASLTTLLDAAAYAAIATADGDEDPGTLANPALV</sequence>
<dbReference type="CDD" id="cd06848">
    <property type="entry name" value="GCS_H"/>
    <property type="match status" value="1"/>
</dbReference>
<dbReference type="PANTHER" id="PTHR11715">
    <property type="entry name" value="GLYCINE CLEAVAGE SYSTEM H PROTEIN"/>
    <property type="match status" value="1"/>
</dbReference>
<dbReference type="PANTHER" id="PTHR11715:SF3">
    <property type="entry name" value="GLYCINE CLEAVAGE SYSTEM H PROTEIN-RELATED"/>
    <property type="match status" value="1"/>
</dbReference>
<dbReference type="GO" id="GO:0005829">
    <property type="term" value="C:cytosol"/>
    <property type="evidence" value="ECO:0007669"/>
    <property type="project" value="TreeGrafter"/>
</dbReference>
<name>W6MEB0_9GAMM</name>
<reference evidence="6" key="2">
    <citation type="submission" date="2014-03" db="EMBL/GenBank/DDBJ databases">
        <title>Candidatus Competibacter-lineage genomes retrieved from metagenomes reveal functional metabolic diversity.</title>
        <authorList>
            <person name="McIlroy S.J."/>
            <person name="Albertsen M."/>
            <person name="Andresen E.K."/>
            <person name="Saunders A.M."/>
            <person name="Kristiansen R."/>
            <person name="Stokholm-Bjerregaard M."/>
            <person name="Nielsen K.L."/>
            <person name="Nielsen P.H."/>
        </authorList>
    </citation>
    <scope>NUCLEOTIDE SEQUENCE</scope>
    <source>
        <strain evidence="6">Run_A_D11</strain>
    </source>
</reference>
<dbReference type="InterPro" id="IPR002930">
    <property type="entry name" value="GCV_H"/>
</dbReference>
<proteinExistence type="inferred from homology"/>
<evidence type="ECO:0000256" key="1">
    <source>
        <dbReference type="ARBA" id="ARBA00009249"/>
    </source>
</evidence>
<evidence type="ECO:0000259" key="5">
    <source>
        <dbReference type="PROSITE" id="PS50968"/>
    </source>
</evidence>
<dbReference type="InterPro" id="IPR011053">
    <property type="entry name" value="Single_hybrid_motif"/>
</dbReference>
<dbReference type="PROSITE" id="PS50968">
    <property type="entry name" value="BIOTINYL_LIPOYL"/>
    <property type="match status" value="1"/>
</dbReference>
<dbReference type="InterPro" id="IPR017453">
    <property type="entry name" value="GCV_H_sub"/>
</dbReference>
<dbReference type="EMBL" id="CBTJ020000102">
    <property type="protein sequence ID" value="CDI04298.1"/>
    <property type="molecule type" value="Genomic_DNA"/>
</dbReference>
<evidence type="ECO:0000256" key="3">
    <source>
        <dbReference type="HAMAP-Rule" id="MF_00272"/>
    </source>
</evidence>
<evidence type="ECO:0000313" key="7">
    <source>
        <dbReference type="Proteomes" id="UP000035760"/>
    </source>
</evidence>